<feature type="domain" description="BTB" evidence="2">
    <location>
        <begin position="35"/>
        <end position="103"/>
    </location>
</feature>
<dbReference type="Pfam" id="PF00651">
    <property type="entry name" value="BTB"/>
    <property type="match status" value="1"/>
</dbReference>
<name>A0A182QC52_9DIPT</name>
<reference evidence="3" key="2">
    <citation type="submission" date="2020-05" db="UniProtKB">
        <authorList>
            <consortium name="EnsemblMetazoa"/>
        </authorList>
    </citation>
    <scope>IDENTIFICATION</scope>
    <source>
        <strain evidence="3">FAR1</strain>
    </source>
</reference>
<dbReference type="AlphaFoldDB" id="A0A182QC52"/>
<evidence type="ECO:0000259" key="2">
    <source>
        <dbReference type="PROSITE" id="PS50097"/>
    </source>
</evidence>
<dbReference type="Pfam" id="PF05225">
    <property type="entry name" value="HTH_psq"/>
    <property type="match status" value="2"/>
</dbReference>
<evidence type="ECO:0000313" key="4">
    <source>
        <dbReference type="Proteomes" id="UP000075886"/>
    </source>
</evidence>
<accession>A0A182QC52</accession>
<dbReference type="GO" id="GO:0003677">
    <property type="term" value="F:DNA binding"/>
    <property type="evidence" value="ECO:0007669"/>
    <property type="project" value="InterPro"/>
</dbReference>
<dbReference type="Gene3D" id="1.10.10.60">
    <property type="entry name" value="Homeodomain-like"/>
    <property type="match status" value="1"/>
</dbReference>
<proteinExistence type="predicted"/>
<protein>
    <recommendedName>
        <fullName evidence="2">BTB domain-containing protein</fullName>
    </recommendedName>
</protein>
<keyword evidence="4" id="KW-1185">Reference proteome</keyword>
<dbReference type="SUPFAM" id="SSF54695">
    <property type="entry name" value="POZ domain"/>
    <property type="match status" value="1"/>
</dbReference>
<dbReference type="InterPro" id="IPR007889">
    <property type="entry name" value="HTH_Psq"/>
</dbReference>
<sequence length="497" mass="55565">MASTDSSAKSNVQWIDFQRHIRSTFQDIFEAHQYPDCRLVMADGGELLANRAVLGMASRFFETIFSDTCMAQQPVTVLIPDLTLLSVQLVLRFVYTGAVSLRPFEVAPFIEACSLLHIRGIEFIADRVEGIHFGQSLHDSAGGVMESIKENASTTEVSERFEVLAKDGAQKESVAQMESLPEEEIIEEADNGRERIPDDGSQYDERLNQAMRAIPNDGTSFQQASNIQYNIEESVLWRKRIKMAEVKTDLEPPEPEALSVAPIFHPSSYETRLKAAIDAILYDGLSFRVASHRYNIAKTVLWRKTIKLPRPLTTRPTVPQLAGRRMEAIDALKTGEKLVSVSRRFEIPLSTLHRDKLRLYSSGVLPGKVTLKQRDKGEPFKHRLAEAANECVAGRMSLSEAARVYGLPKTSIWRKVRSVQANTTEWEGVRDRGESSATSQEATVEVNERSELRDPLNGVHEMEGMAEQGLGVTAEDLAQLKFHLASSYEHHLINGGL</sequence>
<dbReference type="EnsemblMetazoa" id="AFAF007217-RA">
    <property type="protein sequence ID" value="AFAF007217-PA"/>
    <property type="gene ID" value="AFAF007217"/>
</dbReference>
<dbReference type="VEuPathDB" id="VectorBase:AFAF007217"/>
<dbReference type="Gene3D" id="3.30.710.10">
    <property type="entry name" value="Potassium Channel Kv1.1, Chain A"/>
    <property type="match status" value="1"/>
</dbReference>
<dbReference type="GO" id="GO:0005634">
    <property type="term" value="C:nucleus"/>
    <property type="evidence" value="ECO:0007669"/>
    <property type="project" value="UniProtKB-SubCell"/>
</dbReference>
<evidence type="ECO:0000313" key="3">
    <source>
        <dbReference type="EnsemblMetazoa" id="AFAF007217-PA"/>
    </source>
</evidence>
<dbReference type="EMBL" id="AXCN02000458">
    <property type="status" value="NOT_ANNOTATED_CDS"/>
    <property type="molecule type" value="Genomic_DNA"/>
</dbReference>
<dbReference type="InterPro" id="IPR011333">
    <property type="entry name" value="SKP1/BTB/POZ_sf"/>
</dbReference>
<evidence type="ECO:0000256" key="1">
    <source>
        <dbReference type="ARBA" id="ARBA00004123"/>
    </source>
</evidence>
<reference evidence="4" key="1">
    <citation type="submission" date="2014-01" db="EMBL/GenBank/DDBJ databases">
        <title>The Genome Sequence of Anopheles farauti FAR1 (V2).</title>
        <authorList>
            <consortium name="The Broad Institute Genomics Platform"/>
            <person name="Neafsey D.E."/>
            <person name="Besansky N."/>
            <person name="Howell P."/>
            <person name="Walton C."/>
            <person name="Young S.K."/>
            <person name="Zeng Q."/>
            <person name="Gargeya S."/>
            <person name="Fitzgerald M."/>
            <person name="Haas B."/>
            <person name="Abouelleil A."/>
            <person name="Allen A.W."/>
            <person name="Alvarado L."/>
            <person name="Arachchi H.M."/>
            <person name="Berlin A.M."/>
            <person name="Chapman S.B."/>
            <person name="Gainer-Dewar J."/>
            <person name="Goldberg J."/>
            <person name="Griggs A."/>
            <person name="Gujja S."/>
            <person name="Hansen M."/>
            <person name="Howarth C."/>
            <person name="Imamovic A."/>
            <person name="Ireland A."/>
            <person name="Larimer J."/>
            <person name="McCowan C."/>
            <person name="Murphy C."/>
            <person name="Pearson M."/>
            <person name="Poon T.W."/>
            <person name="Priest M."/>
            <person name="Roberts A."/>
            <person name="Saif S."/>
            <person name="Shea T."/>
            <person name="Sisk P."/>
            <person name="Sykes S."/>
            <person name="Wortman J."/>
            <person name="Nusbaum C."/>
            <person name="Birren B."/>
        </authorList>
    </citation>
    <scope>NUCLEOTIDE SEQUENCE [LARGE SCALE GENOMIC DNA]</scope>
    <source>
        <strain evidence="4">FAR1</strain>
    </source>
</reference>
<dbReference type="PROSITE" id="PS50097">
    <property type="entry name" value="BTB"/>
    <property type="match status" value="1"/>
</dbReference>
<comment type="subcellular location">
    <subcellularLocation>
        <location evidence="1">Nucleus</location>
    </subcellularLocation>
</comment>
<organism evidence="3 4">
    <name type="scientific">Anopheles farauti</name>
    <dbReference type="NCBI Taxonomy" id="69004"/>
    <lineage>
        <taxon>Eukaryota</taxon>
        <taxon>Metazoa</taxon>
        <taxon>Ecdysozoa</taxon>
        <taxon>Arthropoda</taxon>
        <taxon>Hexapoda</taxon>
        <taxon>Insecta</taxon>
        <taxon>Pterygota</taxon>
        <taxon>Neoptera</taxon>
        <taxon>Endopterygota</taxon>
        <taxon>Diptera</taxon>
        <taxon>Nematocera</taxon>
        <taxon>Culicoidea</taxon>
        <taxon>Culicidae</taxon>
        <taxon>Anophelinae</taxon>
        <taxon>Anopheles</taxon>
    </lineage>
</organism>
<dbReference type="InterPro" id="IPR009057">
    <property type="entry name" value="Homeodomain-like_sf"/>
</dbReference>
<dbReference type="SUPFAM" id="SSF46689">
    <property type="entry name" value="Homeodomain-like"/>
    <property type="match status" value="1"/>
</dbReference>
<dbReference type="SMART" id="SM00225">
    <property type="entry name" value="BTB"/>
    <property type="match status" value="1"/>
</dbReference>
<dbReference type="InterPro" id="IPR000210">
    <property type="entry name" value="BTB/POZ_dom"/>
</dbReference>
<dbReference type="Proteomes" id="UP000075886">
    <property type="component" value="Unassembled WGS sequence"/>
</dbReference>